<dbReference type="GeneID" id="93726346"/>
<feature type="transmembrane region" description="Helical" evidence="1">
    <location>
        <begin position="110"/>
        <end position="130"/>
    </location>
</feature>
<dbReference type="AlphaFoldDB" id="A0A143P8R7"/>
<gene>
    <name evidence="3" type="ORF">EIG99_13725</name>
    <name evidence="2" type="ORF">I6J05_05110</name>
</gene>
<dbReference type="Proteomes" id="UP000595942">
    <property type="component" value="Chromosome"/>
</dbReference>
<dbReference type="OrthoDB" id="2414574at2"/>
<evidence type="ECO:0000256" key="1">
    <source>
        <dbReference type="SAM" id="Phobius"/>
    </source>
</evidence>
<dbReference type="KEGG" id="scv:A4G25_00625"/>
<dbReference type="EMBL" id="CP068073">
    <property type="protein sequence ID" value="QQS83705.1"/>
    <property type="molecule type" value="Genomic_DNA"/>
</dbReference>
<protein>
    <submittedName>
        <fullName evidence="3">Uncharacterized protein</fullName>
    </submittedName>
</protein>
<evidence type="ECO:0000313" key="5">
    <source>
        <dbReference type="Proteomes" id="UP000595942"/>
    </source>
</evidence>
<sequence length="150" mass="17481">MKREIFETKVKKRLWFLNKKEKIKLNQFLKEARQNQANSKILSQPVKFSNLFLKQHVFSDKTHGISFLFVMIVGMLLANALLLGLFLFGLLTSLNVVNYFIDPQTHLSTIQLIFIMIGAIAAIIISCYLIRIITAFFTKKLLEYRFNHVQ</sequence>
<evidence type="ECO:0000313" key="4">
    <source>
        <dbReference type="Proteomes" id="UP000293854"/>
    </source>
</evidence>
<accession>A0A143P8R7</accession>
<keyword evidence="5" id="KW-1185">Reference proteome</keyword>
<keyword evidence="1" id="KW-0472">Membrane</keyword>
<evidence type="ECO:0000313" key="3">
    <source>
        <dbReference type="EMBL" id="RZH99502.1"/>
    </source>
</evidence>
<dbReference type="EMBL" id="RQTE01000493">
    <property type="protein sequence ID" value="RZH99502.1"/>
    <property type="molecule type" value="Genomic_DNA"/>
</dbReference>
<proteinExistence type="predicted"/>
<name>A0A143P8R7_9STAP</name>
<evidence type="ECO:0000313" key="2">
    <source>
        <dbReference type="EMBL" id="QQS83705.1"/>
    </source>
</evidence>
<organism evidence="3 4">
    <name type="scientific">Staphylococcus condimenti</name>
    <dbReference type="NCBI Taxonomy" id="70255"/>
    <lineage>
        <taxon>Bacteria</taxon>
        <taxon>Bacillati</taxon>
        <taxon>Bacillota</taxon>
        <taxon>Bacilli</taxon>
        <taxon>Bacillales</taxon>
        <taxon>Staphylococcaceae</taxon>
        <taxon>Staphylococcus</taxon>
    </lineage>
</organism>
<keyword evidence="1" id="KW-1133">Transmembrane helix</keyword>
<reference evidence="2 5" key="2">
    <citation type="submission" date="2021-01" db="EMBL/GenBank/DDBJ databases">
        <title>FDA dAtabase for Regulatory Grade micrObial Sequences (FDA-ARGOS): Supporting development and validation of Infectious Disease Dx tests.</title>
        <authorList>
            <person name="Sproer C."/>
            <person name="Gronow S."/>
            <person name="Severitt S."/>
            <person name="Schroder I."/>
            <person name="Tallon L."/>
            <person name="Sadzewicz L."/>
            <person name="Zhao X."/>
            <person name="Boylan J."/>
            <person name="Ott S."/>
            <person name="Bowen H."/>
            <person name="Vavikolanu K."/>
            <person name="Mehta A."/>
            <person name="Aluvathingal J."/>
            <person name="Nadendla S."/>
            <person name="Lowell S."/>
            <person name="Myers T."/>
            <person name="Yan Y."/>
            <person name="Sichtig H."/>
        </authorList>
    </citation>
    <scope>NUCLEOTIDE SEQUENCE [LARGE SCALE GENOMIC DNA]</scope>
    <source>
        <strain evidence="2 5">FDAARGOS_1148</strain>
    </source>
</reference>
<dbReference type="Proteomes" id="UP000293854">
    <property type="component" value="Unassembled WGS sequence"/>
</dbReference>
<keyword evidence="1" id="KW-0812">Transmembrane</keyword>
<reference evidence="3 4" key="1">
    <citation type="submission" date="2018-11" db="EMBL/GenBank/DDBJ databases">
        <title>Genomic profiling of Staphylococcus species from a Poultry farm system in KwaZulu-Natal, South Africa.</title>
        <authorList>
            <person name="Amoako D.G."/>
            <person name="Somboro A.M."/>
            <person name="Abia A.L.K."/>
            <person name="Bester L.A."/>
            <person name="Essack S.Y."/>
        </authorList>
    </citation>
    <scope>NUCLEOTIDE SEQUENCE [LARGE SCALE GENOMIC DNA]</scope>
    <source>
        <strain evidence="3 4">SA11</strain>
    </source>
</reference>
<feature type="transmembrane region" description="Helical" evidence="1">
    <location>
        <begin position="64"/>
        <end position="90"/>
    </location>
</feature>
<dbReference type="RefSeq" id="WP_047131944.1">
    <property type="nucleotide sequence ID" value="NZ_CP015114.1"/>
</dbReference>